<dbReference type="PANTHER" id="PTHR40627:SF3">
    <property type="entry name" value="PRENYLTRANSFERASE ASQH2-RELATED"/>
    <property type="match status" value="1"/>
</dbReference>
<gene>
    <name evidence="4" type="ORF">PENSUB_9750</name>
</gene>
<dbReference type="GO" id="GO:0016765">
    <property type="term" value="F:transferase activity, transferring alkyl or aryl (other than methyl) groups"/>
    <property type="evidence" value="ECO:0007669"/>
    <property type="project" value="InterPro"/>
</dbReference>
<feature type="binding site" evidence="3">
    <location>
        <position position="259"/>
    </location>
    <ligand>
        <name>dimethylallyl diphosphate</name>
        <dbReference type="ChEBI" id="CHEBI:57623"/>
    </ligand>
</feature>
<dbReference type="Proteomes" id="UP000186955">
    <property type="component" value="Unassembled WGS sequence"/>
</dbReference>
<dbReference type="PIRSF" id="PIRSF000509">
    <property type="entry name" value="Trp_DMAT"/>
    <property type="match status" value="1"/>
</dbReference>
<feature type="binding site" evidence="3">
    <location>
        <position position="343"/>
    </location>
    <ligand>
        <name>dimethylallyl diphosphate</name>
        <dbReference type="ChEBI" id="CHEBI:57623"/>
    </ligand>
</feature>
<proteinExistence type="inferred from homology"/>
<dbReference type="AlphaFoldDB" id="A0A1Q5TC68"/>
<dbReference type="InterPro" id="IPR033964">
    <property type="entry name" value="ABBA"/>
</dbReference>
<dbReference type="InterPro" id="IPR017795">
    <property type="entry name" value="ABBA_NscD-like"/>
</dbReference>
<feature type="binding site" evidence="3">
    <location>
        <position position="191"/>
    </location>
    <ligand>
        <name>L-tryptophan</name>
        <dbReference type="ChEBI" id="CHEBI:57912"/>
    </ligand>
</feature>
<dbReference type="NCBIfam" id="TIGR03429">
    <property type="entry name" value="arom_pren_DMATS"/>
    <property type="match status" value="1"/>
</dbReference>
<feature type="binding site" evidence="3">
    <location>
        <position position="104"/>
    </location>
    <ligand>
        <name>dimethylallyl diphosphate</name>
        <dbReference type="ChEBI" id="CHEBI:57623"/>
    </ligand>
</feature>
<evidence type="ECO:0000256" key="3">
    <source>
        <dbReference type="PIRSR" id="PIRSR000509-1"/>
    </source>
</evidence>
<accession>A0A1Q5TC68</accession>
<sequence length="394" mass="43885">MAIGNQAIAVPKRVATTFDTLSLSLDFPNEDQALWWKDTAPLLERLLSATGYDVHLQYLHLIFHYRYVLAALGPYPKAKSDSIVPGGCPYELSVNFQQGKTVVRFDFAPTTAIGQTGRSHDQYCPWPTVNKLLAELSNDGREIDTRLYNHFINALAVTKKDLSALQKCPTMHLSTQSILSWDLKSCFNDLKMYFFPLVKADAVRAPSGQLVLNAVRGADGGRFISPAFNLVETSLGEMGLLSNVCILGWDCVPDEGRVKIYLAEPNVTKANVHHLWTLGGRLNSSTINKGWELLSRLWDYLGIPEGVRSTTELGQPEQEDGRSGLTFSYELRPGSLEPEPKIYIPLVGENDMAVVRSLAQFTSDLGWTDLDSYPSKLANVLYVYSLLNSELTRY</sequence>
<feature type="binding site" evidence="3">
    <location>
        <position position="193"/>
    </location>
    <ligand>
        <name>dimethylallyl diphosphate</name>
        <dbReference type="ChEBI" id="CHEBI:57623"/>
    </ligand>
</feature>
<organism evidence="4 5">
    <name type="scientific">Penicillium subrubescens</name>
    <dbReference type="NCBI Taxonomy" id="1316194"/>
    <lineage>
        <taxon>Eukaryota</taxon>
        <taxon>Fungi</taxon>
        <taxon>Dikarya</taxon>
        <taxon>Ascomycota</taxon>
        <taxon>Pezizomycotina</taxon>
        <taxon>Eurotiomycetes</taxon>
        <taxon>Eurotiomycetidae</taxon>
        <taxon>Eurotiales</taxon>
        <taxon>Aspergillaceae</taxon>
        <taxon>Penicillium</taxon>
    </lineage>
</organism>
<dbReference type="PANTHER" id="PTHR40627">
    <property type="entry name" value="INDOLE PRENYLTRANSFERASE TDIB-RELATED"/>
    <property type="match status" value="1"/>
</dbReference>
<name>A0A1Q5TC68_9EURO</name>
<feature type="binding site" evidence="3">
    <location>
        <position position="261"/>
    </location>
    <ligand>
        <name>dimethylallyl diphosphate</name>
        <dbReference type="ChEBI" id="CHEBI:57623"/>
    </ligand>
</feature>
<dbReference type="CDD" id="cd13929">
    <property type="entry name" value="PT-DMATS_CymD"/>
    <property type="match status" value="1"/>
</dbReference>
<dbReference type="SFLD" id="SFLDS00036">
    <property type="entry name" value="Aromatic_Prenyltransferase"/>
    <property type="match status" value="1"/>
</dbReference>
<evidence type="ECO:0000256" key="2">
    <source>
        <dbReference type="ARBA" id="ARBA00022679"/>
    </source>
</evidence>
<comment type="caution">
    <text evidence="4">The sequence shown here is derived from an EMBL/GenBank/DDBJ whole genome shotgun (WGS) entry which is preliminary data.</text>
</comment>
<keyword evidence="5" id="KW-1185">Reference proteome</keyword>
<feature type="binding site" evidence="3">
    <location>
        <position position="91"/>
    </location>
    <ligand>
        <name>L-tryptophan</name>
        <dbReference type="ChEBI" id="CHEBI:57912"/>
    </ligand>
</feature>
<evidence type="ECO:0000313" key="5">
    <source>
        <dbReference type="Proteomes" id="UP000186955"/>
    </source>
</evidence>
<dbReference type="InterPro" id="IPR012148">
    <property type="entry name" value="ABBA_DMATS-like"/>
</dbReference>
<dbReference type="Pfam" id="PF11991">
    <property type="entry name" value="Trp_DMAT"/>
    <property type="match status" value="1"/>
</dbReference>
<comment type="similarity">
    <text evidence="1">Belongs to the tryptophan dimethylallyltransferase family.</text>
</comment>
<evidence type="ECO:0000313" key="4">
    <source>
        <dbReference type="EMBL" id="OKO97824.1"/>
    </source>
</evidence>
<feature type="binding site" evidence="3">
    <location>
        <position position="257"/>
    </location>
    <ligand>
        <name>dimethylallyl diphosphate</name>
        <dbReference type="ChEBI" id="CHEBI:57623"/>
    </ligand>
</feature>
<keyword evidence="2 4" id="KW-0808">Transferase</keyword>
<evidence type="ECO:0000256" key="1">
    <source>
        <dbReference type="ARBA" id="ARBA00010209"/>
    </source>
</evidence>
<reference evidence="4 5" key="1">
    <citation type="submission" date="2016-10" db="EMBL/GenBank/DDBJ databases">
        <title>Genome sequence of the ascomycete fungus Penicillium subrubescens.</title>
        <authorList>
            <person name="De Vries R.P."/>
            <person name="Peng M."/>
            <person name="Dilokpimol A."/>
            <person name="Hilden K."/>
            <person name="Makela M.R."/>
            <person name="Grigoriev I."/>
            <person name="Riley R."/>
            <person name="Granchi Z."/>
        </authorList>
    </citation>
    <scope>NUCLEOTIDE SEQUENCE [LARGE SCALE GENOMIC DNA]</scope>
    <source>
        <strain evidence="4 5">CBS 132785</strain>
    </source>
</reference>
<dbReference type="GO" id="GO:0009820">
    <property type="term" value="P:alkaloid metabolic process"/>
    <property type="evidence" value="ECO:0007669"/>
    <property type="project" value="InterPro"/>
</dbReference>
<protein>
    <submittedName>
        <fullName evidence="4">Brevianamide F reverse prenyltransferase</fullName>
    </submittedName>
</protein>
<dbReference type="EMBL" id="MNBE01000683">
    <property type="protein sequence ID" value="OKO97824.1"/>
    <property type="molecule type" value="Genomic_DNA"/>
</dbReference>